<feature type="compositionally biased region" description="Basic and acidic residues" evidence="1">
    <location>
        <begin position="57"/>
        <end position="73"/>
    </location>
</feature>
<dbReference type="Pfam" id="PF20237">
    <property type="entry name" value="DUF6594"/>
    <property type="match status" value="1"/>
</dbReference>
<feature type="compositionally biased region" description="Low complexity" evidence="1">
    <location>
        <begin position="165"/>
        <end position="182"/>
    </location>
</feature>
<dbReference type="Proteomes" id="UP000294847">
    <property type="component" value="Chromosome 4"/>
</dbReference>
<organism evidence="4 5">
    <name type="scientific">Pyricularia oryzae</name>
    <name type="common">Rice blast fungus</name>
    <name type="synonym">Magnaporthe oryzae</name>
    <dbReference type="NCBI Taxonomy" id="318829"/>
    <lineage>
        <taxon>Eukaryota</taxon>
        <taxon>Fungi</taxon>
        <taxon>Dikarya</taxon>
        <taxon>Ascomycota</taxon>
        <taxon>Pezizomycotina</taxon>
        <taxon>Sordariomycetes</taxon>
        <taxon>Sordariomycetidae</taxon>
        <taxon>Magnaporthales</taxon>
        <taxon>Pyriculariaceae</taxon>
        <taxon>Pyricularia</taxon>
    </lineage>
</organism>
<dbReference type="PANTHER" id="PTHR34502">
    <property type="entry name" value="DUF6594 DOMAIN-CONTAINING PROTEIN-RELATED"/>
    <property type="match status" value="1"/>
</dbReference>
<feature type="transmembrane region" description="Helical" evidence="2">
    <location>
        <begin position="666"/>
        <end position="684"/>
    </location>
</feature>
<evidence type="ECO:0000313" key="5">
    <source>
        <dbReference type="Proteomes" id="UP000294847"/>
    </source>
</evidence>
<gene>
    <name evidence="4" type="ORF">PoMZ_07720</name>
</gene>
<feature type="compositionally biased region" description="Polar residues" evidence="1">
    <location>
        <begin position="154"/>
        <end position="164"/>
    </location>
</feature>
<name>A0A4V1C6R2_PYROR</name>
<sequence>MCPVVAQMQSPGDLGADAWHVDNLVHEDAEATDTFEDDRVTPMEQITKTHSRRLSRHSHDDRQRGRGFDRSATDGDTDASSQRYRRSRQRNSMISHSSRNAVQRPPRSHSVPWSHHRSPLREESEAPSHATYHTIDSDDNLSEDEEDSDAVGTRHSQSAMSHGRNSPAMKNSSSRSSKRSASTIIQSTFVDRGESPKNEVPRKRLASSTISTRVSPPIVQVHDALRYLDEDSPDITEESIRRSVAEASAVWRLSSASSVKSSRAPSAPNTSPGSSSSSSGDSGRSSDLVRDHESDRSSSPARSVNEAEPSLRSGVNRASVVTAAEPKERKHGRRPSHEQYGTPEMPRGKAQLPHIPPKALKSRPPSQAQAMHLPRAEKLPLSGYELLAARVSNASQTDHGHGRSSRARRGSVGSSVSAVSTAPLTPFQNHPPLKPIYRRFEALNHRLLLQLQDELSELEEQLHRLDTADTQTRRVQNQILPASRRAGSVAGGELQWHRTDVLAKIGYKLAQYNHVLTSFTETQKLPSPAADDVENYRTYLAAKNPIAEIEARFLDTADDLVSLTPPRPASPRSSICRSQQQHFASHQPMSDDALAPVPASGPSLSHSPAKWSYRHEGSHDAQSPEKSKAAPGAASGEEKNGFKILVAAAAASVLVPVLTFPLIPSFMGRVVVVLIVALTLLRLYGGDGRSGIALPKPARDIISNLSTRDIVLTMGSYGAVMTVIAGII</sequence>
<feature type="region of interest" description="Disordered" evidence="1">
    <location>
        <begin position="393"/>
        <end position="429"/>
    </location>
</feature>
<accession>A0A4V1C6R2</accession>
<feature type="compositionally biased region" description="Basic and acidic residues" evidence="1">
    <location>
        <begin position="287"/>
        <end position="296"/>
    </location>
</feature>
<feature type="transmembrane region" description="Helical" evidence="2">
    <location>
        <begin position="705"/>
        <end position="727"/>
    </location>
</feature>
<keyword evidence="2" id="KW-1133">Transmembrane helix</keyword>
<feature type="compositionally biased region" description="Low complexity" evidence="1">
    <location>
        <begin position="410"/>
        <end position="420"/>
    </location>
</feature>
<feature type="compositionally biased region" description="Basic and acidic residues" evidence="1">
    <location>
        <begin position="191"/>
        <end position="202"/>
    </location>
</feature>
<feature type="region of interest" description="Disordered" evidence="1">
    <location>
        <begin position="251"/>
        <end position="349"/>
    </location>
</feature>
<feature type="compositionally biased region" description="Polar residues" evidence="1">
    <location>
        <begin position="571"/>
        <end position="588"/>
    </location>
</feature>
<dbReference type="PANTHER" id="PTHR34502:SF6">
    <property type="entry name" value="DUF6594 DOMAIN-CONTAINING PROTEIN"/>
    <property type="match status" value="1"/>
</dbReference>
<evidence type="ECO:0000256" key="2">
    <source>
        <dbReference type="SAM" id="Phobius"/>
    </source>
</evidence>
<protein>
    <recommendedName>
        <fullName evidence="3">DUF6594 domain-containing protein</fullName>
    </recommendedName>
</protein>
<reference evidence="4 5" key="1">
    <citation type="journal article" date="2019" name="Mol. Biol. Evol.">
        <title>Blast fungal genomes show frequent chromosomal changes, gene gains and losses, and effector gene turnover.</title>
        <authorList>
            <person name="Gomez Luciano L.B."/>
            <person name="Jason Tsai I."/>
            <person name="Chuma I."/>
            <person name="Tosa Y."/>
            <person name="Chen Y.H."/>
            <person name="Li J.Y."/>
            <person name="Li M.Y."/>
            <person name="Jade Lu M.Y."/>
            <person name="Nakayashiki H."/>
            <person name="Li W.H."/>
        </authorList>
    </citation>
    <scope>NUCLEOTIDE SEQUENCE [LARGE SCALE GENOMIC DNA]</scope>
    <source>
        <strain evidence="4">MZ5-1-6</strain>
    </source>
</reference>
<proteinExistence type="predicted"/>
<dbReference type="InterPro" id="IPR046529">
    <property type="entry name" value="DUF6594"/>
</dbReference>
<evidence type="ECO:0000313" key="4">
    <source>
        <dbReference type="EMBL" id="QBZ60778.1"/>
    </source>
</evidence>
<feature type="compositionally biased region" description="Basic and acidic residues" evidence="1">
    <location>
        <begin position="613"/>
        <end position="628"/>
    </location>
</feature>
<feature type="region of interest" description="Disordered" evidence="1">
    <location>
        <begin position="562"/>
        <end position="634"/>
    </location>
</feature>
<evidence type="ECO:0000259" key="3">
    <source>
        <dbReference type="Pfam" id="PF20237"/>
    </source>
</evidence>
<evidence type="ECO:0000256" key="1">
    <source>
        <dbReference type="SAM" id="MobiDB-lite"/>
    </source>
</evidence>
<feature type="transmembrane region" description="Helical" evidence="2">
    <location>
        <begin position="642"/>
        <end position="660"/>
    </location>
</feature>
<dbReference type="AlphaFoldDB" id="A0A4V1C6R2"/>
<keyword evidence="2" id="KW-0472">Membrane</keyword>
<feature type="region of interest" description="Disordered" evidence="1">
    <location>
        <begin position="30"/>
        <end position="225"/>
    </location>
</feature>
<feature type="domain" description="DUF6594" evidence="3">
    <location>
        <begin position="427"/>
        <end position="680"/>
    </location>
</feature>
<feature type="compositionally biased region" description="Low complexity" evidence="1">
    <location>
        <begin position="254"/>
        <end position="286"/>
    </location>
</feature>
<keyword evidence="2" id="KW-0812">Transmembrane</keyword>
<dbReference type="EMBL" id="CP034207">
    <property type="protein sequence ID" value="QBZ60778.1"/>
    <property type="molecule type" value="Genomic_DNA"/>
</dbReference>
<feature type="compositionally biased region" description="Acidic residues" evidence="1">
    <location>
        <begin position="137"/>
        <end position="149"/>
    </location>
</feature>